<dbReference type="PROSITE" id="PS50110">
    <property type="entry name" value="RESPONSE_REGULATORY"/>
    <property type="match status" value="1"/>
</dbReference>
<evidence type="ECO:0000313" key="2">
    <source>
        <dbReference type="Proteomes" id="UP000824019"/>
    </source>
</evidence>
<dbReference type="Proteomes" id="UP000824019">
    <property type="component" value="Unassembled WGS sequence"/>
</dbReference>
<dbReference type="AlphaFoldDB" id="A0A943PXU5"/>
<name>A0A943PXU5_9BACT</name>
<dbReference type="GO" id="GO:0000160">
    <property type="term" value="P:phosphorelay signal transduction system"/>
    <property type="evidence" value="ECO:0007669"/>
    <property type="project" value="InterPro"/>
</dbReference>
<dbReference type="InterPro" id="IPR001789">
    <property type="entry name" value="Sig_transdc_resp-reg_receiver"/>
</dbReference>
<proteinExistence type="predicted"/>
<dbReference type="SUPFAM" id="SSF52172">
    <property type="entry name" value="CheY-like"/>
    <property type="match status" value="1"/>
</dbReference>
<protein>
    <submittedName>
        <fullName evidence="1">Response regulator transcription factor</fullName>
    </submittedName>
</protein>
<dbReference type="Gene3D" id="3.40.50.2300">
    <property type="match status" value="1"/>
</dbReference>
<dbReference type="InterPro" id="IPR011006">
    <property type="entry name" value="CheY-like_superfamily"/>
</dbReference>
<organism evidence="1 2">
    <name type="scientific">Campylobacter concisus</name>
    <dbReference type="NCBI Taxonomy" id="199"/>
    <lineage>
        <taxon>Bacteria</taxon>
        <taxon>Pseudomonadati</taxon>
        <taxon>Campylobacterota</taxon>
        <taxon>Epsilonproteobacteria</taxon>
        <taxon>Campylobacterales</taxon>
        <taxon>Campylobacteraceae</taxon>
        <taxon>Campylobacter</taxon>
    </lineage>
</organism>
<reference evidence="1" key="1">
    <citation type="submission" date="2021-02" db="EMBL/GenBank/DDBJ databases">
        <title>Infant gut strain persistence is associated with maternal origin, phylogeny, and functional potential including surface adhesion and iron acquisition.</title>
        <authorList>
            <person name="Lou Y.C."/>
        </authorList>
    </citation>
    <scope>NUCLEOTIDE SEQUENCE</scope>
    <source>
        <strain evidence="1">L3_101_000G1_dasL3_101_000G1_concoct_7_sub</strain>
    </source>
</reference>
<comment type="caution">
    <text evidence="1">The sequence shown here is derived from an EMBL/GenBank/DDBJ whole genome shotgun (WGS) entry which is preliminary data.</text>
</comment>
<dbReference type="EMBL" id="JAHAKR010000035">
    <property type="protein sequence ID" value="MBS5829505.1"/>
    <property type="molecule type" value="Genomic_DNA"/>
</dbReference>
<evidence type="ECO:0000313" key="1">
    <source>
        <dbReference type="EMBL" id="MBS5829505.1"/>
    </source>
</evidence>
<accession>A0A943PXU5</accession>
<gene>
    <name evidence="1" type="ORF">KIC69_01570</name>
</gene>
<sequence>MKKILLLSSDFEQNVILNASLYRFGFRMIQLKSASEVIKDFECGNRYDLYVFDVKARNLNLDLVKFIRDSQNITPIMLLLDVSVPSVFKRIYYARVNDFIIKPFCPEEFLFHVFRLCKVLLGSKFELKNGLVFDKDS</sequence>